<proteinExistence type="predicted"/>
<organism evidence="4 5">
    <name type="scientific">Leptidea sinapis</name>
    <dbReference type="NCBI Taxonomy" id="189913"/>
    <lineage>
        <taxon>Eukaryota</taxon>
        <taxon>Metazoa</taxon>
        <taxon>Ecdysozoa</taxon>
        <taxon>Arthropoda</taxon>
        <taxon>Hexapoda</taxon>
        <taxon>Insecta</taxon>
        <taxon>Pterygota</taxon>
        <taxon>Neoptera</taxon>
        <taxon>Endopterygota</taxon>
        <taxon>Lepidoptera</taxon>
        <taxon>Glossata</taxon>
        <taxon>Ditrysia</taxon>
        <taxon>Papilionoidea</taxon>
        <taxon>Pieridae</taxon>
        <taxon>Dismorphiinae</taxon>
        <taxon>Leptidea</taxon>
    </lineage>
</organism>
<keyword evidence="2" id="KW-0812">Transmembrane</keyword>
<feature type="region of interest" description="Disordered" evidence="1">
    <location>
        <begin position="333"/>
        <end position="360"/>
    </location>
</feature>
<evidence type="ECO:0000313" key="4">
    <source>
        <dbReference type="EMBL" id="VVC97783.1"/>
    </source>
</evidence>
<dbReference type="InterPro" id="IPR004302">
    <property type="entry name" value="Cellulose/chitin-bd_N"/>
</dbReference>
<dbReference type="Pfam" id="PF03067">
    <property type="entry name" value="LPMO_10"/>
    <property type="match status" value="1"/>
</dbReference>
<name>A0A5E4QJJ6_9NEOP</name>
<feature type="region of interest" description="Disordered" evidence="1">
    <location>
        <begin position="265"/>
        <end position="286"/>
    </location>
</feature>
<dbReference type="PANTHER" id="PTHR21113:SF4">
    <property type="entry name" value="CHITIN-BINDING TYPE-4 DOMAIN-CONTAINING PROTEIN"/>
    <property type="match status" value="1"/>
</dbReference>
<evidence type="ECO:0000256" key="1">
    <source>
        <dbReference type="SAM" id="MobiDB-lite"/>
    </source>
</evidence>
<dbReference type="Proteomes" id="UP000324832">
    <property type="component" value="Unassembled WGS sequence"/>
</dbReference>
<protein>
    <recommendedName>
        <fullName evidence="3">Chitin-binding type-4 domain-containing protein</fullName>
    </recommendedName>
</protein>
<feature type="transmembrane region" description="Helical" evidence="2">
    <location>
        <begin position="290"/>
        <end position="315"/>
    </location>
</feature>
<evidence type="ECO:0000259" key="3">
    <source>
        <dbReference type="Pfam" id="PF03067"/>
    </source>
</evidence>
<dbReference type="EMBL" id="FZQP02003333">
    <property type="protein sequence ID" value="VVC97783.1"/>
    <property type="molecule type" value="Genomic_DNA"/>
</dbReference>
<gene>
    <name evidence="4" type="ORF">LSINAPIS_LOCUS8991</name>
</gene>
<evidence type="ECO:0000256" key="2">
    <source>
        <dbReference type="SAM" id="Phobius"/>
    </source>
</evidence>
<reference evidence="4 5" key="1">
    <citation type="submission" date="2017-07" db="EMBL/GenBank/DDBJ databases">
        <authorList>
            <person name="Talla V."/>
            <person name="Backstrom N."/>
        </authorList>
    </citation>
    <scope>NUCLEOTIDE SEQUENCE [LARGE SCALE GENOMIC DNA]</scope>
</reference>
<dbReference type="AlphaFoldDB" id="A0A5E4QJJ6"/>
<accession>A0A5E4QJJ6</accession>
<keyword evidence="2" id="KW-1133">Transmembrane helix</keyword>
<keyword evidence="5" id="KW-1185">Reference proteome</keyword>
<feature type="domain" description="Chitin-binding type-4" evidence="3">
    <location>
        <begin position="69"/>
        <end position="254"/>
    </location>
</feature>
<evidence type="ECO:0000313" key="5">
    <source>
        <dbReference type="Proteomes" id="UP000324832"/>
    </source>
</evidence>
<dbReference type="PANTHER" id="PTHR21113">
    <property type="entry name" value="AGAP001705-PA"/>
    <property type="match status" value="1"/>
</dbReference>
<sequence length="376" mass="41999">MFTFSTALLTSRSLTATADAGFVRRFSYCGLDIDSVVNLPDLDTKRGINMKVIWSGLTLLVVLVNVEGHGRLIEPPSRASAWRYGFGTPQNYNDHELYCGGFTRQWNRNNGKCGVCGDAWDSPQPRDHELGGRFGQGVIVRKYTSKDIIVIKVELTASHMGFFEFRVCEEFKSTTQECLDKHVLLLDGRTDSKYYPREGNKVYEMKYQLPEDLQCSHCVLQWRYIAGNNWGNCPNGTGAVGCGPQEEFRACADIAIEGRFSTTTRKPRPSYVPPSWRPTVPTPEESSGSAWYVILVAILALLIALGVLTGIYLYYYRGDLRIKNLIKSNTAPPALAPIPPPRQKKLSLSRESPPIISSPKLISDSTGFETVDLRVK</sequence>
<keyword evidence="2" id="KW-0472">Membrane</keyword>